<keyword evidence="4" id="KW-0235">DNA replication</keyword>
<proteinExistence type="inferred from homology"/>
<evidence type="ECO:0000256" key="2">
    <source>
        <dbReference type="ARBA" id="ARBA00006184"/>
    </source>
</evidence>
<evidence type="ECO:0000313" key="12">
    <source>
        <dbReference type="EMBL" id="TPP63595.1"/>
    </source>
</evidence>
<keyword evidence="6" id="KW-0131">Cell cycle</keyword>
<organism evidence="12 13">
    <name type="scientific">Fasciola gigantica</name>
    <name type="common">Giant liver fluke</name>
    <dbReference type="NCBI Taxonomy" id="46835"/>
    <lineage>
        <taxon>Eukaryota</taxon>
        <taxon>Metazoa</taxon>
        <taxon>Spiralia</taxon>
        <taxon>Lophotrochozoa</taxon>
        <taxon>Platyhelminthes</taxon>
        <taxon>Trematoda</taxon>
        <taxon>Digenea</taxon>
        <taxon>Plagiorchiida</taxon>
        <taxon>Echinostomata</taxon>
        <taxon>Echinostomatoidea</taxon>
        <taxon>Fasciolidae</taxon>
        <taxon>Fasciola</taxon>
    </lineage>
</organism>
<comment type="function">
    <text evidence="7">Involved in the initiation of DNA replication. Also participates in checkpoint controls that ensure DNA replication is completed before mitosis is initiated.</text>
</comment>
<dbReference type="Gene3D" id="1.10.8.60">
    <property type="match status" value="1"/>
</dbReference>
<dbReference type="PANTHER" id="PTHR10763">
    <property type="entry name" value="CELL DIVISION CONTROL PROTEIN 6-RELATED"/>
    <property type="match status" value="1"/>
</dbReference>
<evidence type="ECO:0000256" key="1">
    <source>
        <dbReference type="ARBA" id="ARBA00004123"/>
    </source>
</evidence>
<dbReference type="GO" id="GO:0051301">
    <property type="term" value="P:cell division"/>
    <property type="evidence" value="ECO:0007669"/>
    <property type="project" value="UniProtKB-UniRule"/>
</dbReference>
<accession>A0A504YSH3</accession>
<protein>
    <recommendedName>
        <fullName evidence="7">Cell division control protein</fullName>
    </recommendedName>
</protein>
<dbReference type="AlphaFoldDB" id="A0A504YSH3"/>
<dbReference type="InterPro" id="IPR050311">
    <property type="entry name" value="ORC1/CDC6"/>
</dbReference>
<evidence type="ECO:0000256" key="4">
    <source>
        <dbReference type="ARBA" id="ARBA00022705"/>
    </source>
</evidence>
<reference evidence="12 13" key="1">
    <citation type="submission" date="2019-04" db="EMBL/GenBank/DDBJ databases">
        <title>Annotation for the trematode Fasciola gigantica.</title>
        <authorList>
            <person name="Choi Y.-J."/>
        </authorList>
    </citation>
    <scope>NUCLEOTIDE SEQUENCE [LARGE SCALE GENOMIC DNA]</scope>
    <source>
        <strain evidence="12">Uganda_cow_1</strain>
    </source>
</reference>
<keyword evidence="5 7" id="KW-0539">Nucleus</keyword>
<dbReference type="Pfam" id="PF09079">
    <property type="entry name" value="WHD_Cdc6"/>
    <property type="match status" value="1"/>
</dbReference>
<dbReference type="GO" id="GO:0003688">
    <property type="term" value="F:DNA replication origin binding"/>
    <property type="evidence" value="ECO:0007669"/>
    <property type="project" value="TreeGrafter"/>
</dbReference>
<evidence type="ECO:0000259" key="10">
    <source>
        <dbReference type="Pfam" id="PF13191"/>
    </source>
</evidence>
<dbReference type="SUPFAM" id="SSF46785">
    <property type="entry name" value="Winged helix' DNA-binding domain"/>
    <property type="match status" value="1"/>
</dbReference>
<keyword evidence="3 12" id="KW-0132">Cell division</keyword>
<dbReference type="InterPro" id="IPR036390">
    <property type="entry name" value="WH_DNA-bd_sf"/>
</dbReference>
<dbReference type="Gene3D" id="1.10.10.10">
    <property type="entry name" value="Winged helix-like DNA-binding domain superfamily/Winged helix DNA-binding domain"/>
    <property type="match status" value="1"/>
</dbReference>
<dbReference type="InterPro" id="IPR041664">
    <property type="entry name" value="AAA_16"/>
</dbReference>
<feature type="domain" description="Orc1-like AAA ATPase" evidence="10">
    <location>
        <begin position="89"/>
        <end position="232"/>
    </location>
</feature>
<dbReference type="PIRSF" id="PIRSF001767">
    <property type="entry name" value="Cdc6"/>
    <property type="match status" value="1"/>
</dbReference>
<feature type="region of interest" description="Disordered" evidence="8">
    <location>
        <begin position="29"/>
        <end position="64"/>
    </location>
</feature>
<comment type="subcellular location">
    <subcellularLocation>
        <location evidence="1 7">Nucleus</location>
    </subcellularLocation>
</comment>
<feature type="compositionally biased region" description="Basic residues" evidence="8">
    <location>
        <begin position="29"/>
        <end position="40"/>
    </location>
</feature>
<dbReference type="InterPro" id="IPR027417">
    <property type="entry name" value="P-loop_NTPase"/>
</dbReference>
<evidence type="ECO:0000256" key="7">
    <source>
        <dbReference type="PIRNR" id="PIRNR001767"/>
    </source>
</evidence>
<name>A0A504YSH3_FASGI</name>
<dbReference type="GO" id="GO:0033314">
    <property type="term" value="P:mitotic DNA replication checkpoint signaling"/>
    <property type="evidence" value="ECO:0007669"/>
    <property type="project" value="TreeGrafter"/>
</dbReference>
<feature type="domain" description="Cdc6/ORC1-like ATPase lid" evidence="11">
    <location>
        <begin position="262"/>
        <end position="321"/>
    </location>
</feature>
<dbReference type="Gene3D" id="3.40.50.300">
    <property type="entry name" value="P-loop containing nucleotide triphosphate hydrolases"/>
    <property type="match status" value="1"/>
</dbReference>
<dbReference type="SUPFAM" id="SSF52540">
    <property type="entry name" value="P-loop containing nucleoside triphosphate hydrolases"/>
    <property type="match status" value="1"/>
</dbReference>
<evidence type="ECO:0000256" key="6">
    <source>
        <dbReference type="ARBA" id="ARBA00023306"/>
    </source>
</evidence>
<dbReference type="InterPro" id="IPR036388">
    <property type="entry name" value="WH-like_DNA-bd_sf"/>
</dbReference>
<dbReference type="EMBL" id="SUNJ01005495">
    <property type="protein sequence ID" value="TPP63595.1"/>
    <property type="molecule type" value="Genomic_DNA"/>
</dbReference>
<dbReference type="Pfam" id="PF13191">
    <property type="entry name" value="AAA_16"/>
    <property type="match status" value="1"/>
</dbReference>
<evidence type="ECO:0000259" key="9">
    <source>
        <dbReference type="Pfam" id="PF09079"/>
    </source>
</evidence>
<dbReference type="PANTHER" id="PTHR10763:SF26">
    <property type="entry name" value="CELL DIVISION CONTROL PROTEIN 6 HOMOLOG"/>
    <property type="match status" value="1"/>
</dbReference>
<sequence length="486" mass="53872">MMLPPRRATLRSYSKAASPDIMELVRPKRASVRQHPKVKSCHSSPRASVILNDPSKNNKPSARTSAKLEVATSEGSTSPSNCSSVHSDIVGREAERLLVRNFIQSAIVDRRSATLYVSGAPGTGKSAVVLHEARSFEKGRGCHMAVINCMHLRSSSAIFTHLIQSIKNMKSGRENHTVVNTKGVETLIDRLISQGTLLLILDEVDQLICQSQDVLYRIFNWPEVLQCHVVIIGIANALDLPERLPKLKSKTYQPVHVAFAPYTMNELSAIVSAKLTYREQTSEKDNLDPLAIQLCARKISASTGDVRTALDVCRRAIDLAAQEAKKQNRTSNERCFVRPSLQHISMALKELNGIHQVLQTVTSTDTGGGLRRSEDIPLHHKLLIAGCQLLRQRRGKQIVPFTELYDTYGLICRTHRLIGLGESELVTICGLLESRGYLEFSATKGSAIIKQSTPARFRCVKLRLDDHTVKQLLLDDLFSSILSMSI</sequence>
<evidence type="ECO:0000256" key="8">
    <source>
        <dbReference type="SAM" id="MobiDB-lite"/>
    </source>
</evidence>
<evidence type="ECO:0000256" key="3">
    <source>
        <dbReference type="ARBA" id="ARBA00022618"/>
    </source>
</evidence>
<dbReference type="InterPro" id="IPR016314">
    <property type="entry name" value="Cdc6/18"/>
</dbReference>
<dbReference type="Pfam" id="PF22606">
    <property type="entry name" value="Cdc6-ORC-like_ATPase_lid"/>
    <property type="match status" value="1"/>
</dbReference>
<dbReference type="GO" id="GO:0006270">
    <property type="term" value="P:DNA replication initiation"/>
    <property type="evidence" value="ECO:0007669"/>
    <property type="project" value="UniProtKB-UniRule"/>
</dbReference>
<dbReference type="InterPro" id="IPR015163">
    <property type="entry name" value="Cdc6_C"/>
</dbReference>
<comment type="caution">
    <text evidence="12">The sequence shown here is derived from an EMBL/GenBank/DDBJ whole genome shotgun (WGS) entry which is preliminary data.</text>
</comment>
<dbReference type="STRING" id="46835.A0A504YSH3"/>
<evidence type="ECO:0000313" key="13">
    <source>
        <dbReference type="Proteomes" id="UP000316759"/>
    </source>
</evidence>
<feature type="compositionally biased region" description="Polar residues" evidence="8">
    <location>
        <begin position="54"/>
        <end position="64"/>
    </location>
</feature>
<dbReference type="GO" id="GO:0005634">
    <property type="term" value="C:nucleus"/>
    <property type="evidence" value="ECO:0007669"/>
    <property type="project" value="UniProtKB-SubCell"/>
</dbReference>
<evidence type="ECO:0000259" key="11">
    <source>
        <dbReference type="Pfam" id="PF22606"/>
    </source>
</evidence>
<feature type="domain" description="Cdc6 C-terminal" evidence="9">
    <location>
        <begin position="374"/>
        <end position="440"/>
    </location>
</feature>
<evidence type="ECO:0000256" key="5">
    <source>
        <dbReference type="ARBA" id="ARBA00023242"/>
    </source>
</evidence>
<gene>
    <name evidence="12" type="ORF">FGIG_02103</name>
</gene>
<dbReference type="InterPro" id="IPR054425">
    <property type="entry name" value="Cdc6_ORC1-like_ATPase_lid"/>
</dbReference>
<keyword evidence="13" id="KW-1185">Reference proteome</keyword>
<dbReference type="Proteomes" id="UP000316759">
    <property type="component" value="Unassembled WGS sequence"/>
</dbReference>
<comment type="similarity">
    <text evidence="2 7">Belongs to the CDC6/cdc18 family.</text>
</comment>
<dbReference type="OrthoDB" id="1926878at2759"/>